<feature type="region of interest" description="Disordered" evidence="13">
    <location>
        <begin position="1"/>
        <end position="28"/>
    </location>
</feature>
<accession>A0A432YF58</accession>
<dbReference type="GO" id="GO:0003774">
    <property type="term" value="F:cytoskeletal motor activity"/>
    <property type="evidence" value="ECO:0007669"/>
    <property type="project" value="InterPro"/>
</dbReference>
<feature type="domain" description="Flagellar M-ring N-terminal" evidence="15">
    <location>
        <begin position="66"/>
        <end position="240"/>
    </location>
</feature>
<dbReference type="AlphaFoldDB" id="A0A432YF58"/>
<dbReference type="InterPro" id="IPR000067">
    <property type="entry name" value="FlgMring_FliF"/>
</dbReference>
<comment type="subunit">
    <text evidence="11">The basal body constitutes a major portion of the flagellar organelle and consists of four rings (L,P,S, and M) mounted on a central rod. The M ring is integral to the inner membrane of the cell and may be connected to the flagellar rod via the S ring. The S (supramembrane ring) lies just distal to the M ring. The L and P rings lie in the outer membrane and the periplasmic space, respectively.</text>
</comment>
<evidence type="ECO:0000259" key="15">
    <source>
        <dbReference type="Pfam" id="PF01514"/>
    </source>
</evidence>
<dbReference type="Pfam" id="PF01514">
    <property type="entry name" value="YscJ_FliF"/>
    <property type="match status" value="1"/>
</dbReference>
<evidence type="ECO:0000256" key="9">
    <source>
        <dbReference type="ARBA" id="ARBA00023136"/>
    </source>
</evidence>
<dbReference type="PIRSF" id="PIRSF004862">
    <property type="entry name" value="FliF"/>
    <property type="match status" value="1"/>
</dbReference>
<evidence type="ECO:0000313" key="17">
    <source>
        <dbReference type="EMBL" id="RUO59579.1"/>
    </source>
</evidence>
<keyword evidence="6" id="KW-1003">Cell membrane</keyword>
<dbReference type="InterPro" id="IPR006182">
    <property type="entry name" value="FliF_N_dom"/>
</dbReference>
<sequence length="572" mass="62345">MAESTDLMVQDNALPDSPDTGASGEGNEKSGIMDMLGNFDMLRQVIVVLALAICVAIAVFIMLWAQEPTYRPLGKLETEELVSTLDYMDANGIDYKVNGNTISVPEEKYDAIKLELTRAGVNYGNAESDGSEILMSEPGFGVSQRLERERLIHSREVQLARAIEEMKKVSAARVLLAVPKQNVFARREKQPKASVMLNVRGGTSLSEEEVASIVDMVASSVTGLSTEHVTVTDQAGRLLNSGSQSALAAKSSREYQIEQKREAEYLEKIDSILIPVLGYDNYTAQVDVTMDFTQRESTQRQFNPDMPAIRSEMTVENRSTGSPIGGIPGALTNQPPLESDIPEEAGPGSAGGSVNGSTHREATRNYELDNSITHTRNQTGTIERLSVSVAVNHEQVTGENGEAQQQPRSAEELANIRRLLQGGLGFDINRGDALEVVSVPFAQLPQIGDGETPLWEEPWFWRAFRLVMGALVIVVLILAVVRPMLKKLMNPEADVEDDAEALFEGDEAMGDETIDLLSSQFDESAVGFGADGSLQLPDLHKDEDLLKAVRALVANEPELSSQVVKAWLNEDA</sequence>
<evidence type="ECO:0000256" key="12">
    <source>
        <dbReference type="PIRNR" id="PIRNR004862"/>
    </source>
</evidence>
<dbReference type="PANTHER" id="PTHR30046:SF0">
    <property type="entry name" value="FLAGELLAR M-RING PROTEIN"/>
    <property type="match status" value="1"/>
</dbReference>
<dbReference type="Proteomes" id="UP000288361">
    <property type="component" value="Unassembled WGS sequence"/>
</dbReference>
<evidence type="ECO:0000256" key="7">
    <source>
        <dbReference type="ARBA" id="ARBA00022692"/>
    </source>
</evidence>
<evidence type="ECO:0000256" key="14">
    <source>
        <dbReference type="SAM" id="Phobius"/>
    </source>
</evidence>
<name>A0A432YF58_9GAMM</name>
<evidence type="ECO:0000256" key="4">
    <source>
        <dbReference type="ARBA" id="ARBA00007971"/>
    </source>
</evidence>
<feature type="transmembrane region" description="Helical" evidence="14">
    <location>
        <begin position="45"/>
        <end position="65"/>
    </location>
</feature>
<evidence type="ECO:0000256" key="3">
    <source>
        <dbReference type="ARBA" id="ARBA00004651"/>
    </source>
</evidence>
<evidence type="ECO:0000256" key="11">
    <source>
        <dbReference type="ARBA" id="ARBA00025936"/>
    </source>
</evidence>
<feature type="transmembrane region" description="Helical" evidence="14">
    <location>
        <begin position="459"/>
        <end position="481"/>
    </location>
</feature>
<evidence type="ECO:0000256" key="6">
    <source>
        <dbReference type="ARBA" id="ARBA00022475"/>
    </source>
</evidence>
<dbReference type="PANTHER" id="PTHR30046">
    <property type="entry name" value="FLAGELLAR M-RING PROTEIN"/>
    <property type="match status" value="1"/>
</dbReference>
<evidence type="ECO:0000259" key="16">
    <source>
        <dbReference type="Pfam" id="PF08345"/>
    </source>
</evidence>
<dbReference type="PRINTS" id="PR01009">
    <property type="entry name" value="FLGMRINGFLIF"/>
</dbReference>
<organism evidence="17 18">
    <name type="scientific">Idiomarina piscisalsi</name>
    <dbReference type="NCBI Taxonomy" id="1096243"/>
    <lineage>
        <taxon>Bacteria</taxon>
        <taxon>Pseudomonadati</taxon>
        <taxon>Pseudomonadota</taxon>
        <taxon>Gammaproteobacteria</taxon>
        <taxon>Alteromonadales</taxon>
        <taxon>Idiomarinaceae</taxon>
        <taxon>Idiomarina</taxon>
    </lineage>
</organism>
<dbReference type="Gene3D" id="3.30.300.30">
    <property type="match status" value="1"/>
</dbReference>
<comment type="caution">
    <text evidence="17">The sequence shown here is derived from an EMBL/GenBank/DDBJ whole genome shotgun (WGS) entry which is preliminary data.</text>
</comment>
<keyword evidence="17" id="KW-0282">Flagellum</keyword>
<evidence type="ECO:0000313" key="18">
    <source>
        <dbReference type="Proteomes" id="UP000288361"/>
    </source>
</evidence>
<keyword evidence="8 14" id="KW-1133">Transmembrane helix</keyword>
<keyword evidence="17" id="KW-0966">Cell projection</keyword>
<dbReference type="InterPro" id="IPR043427">
    <property type="entry name" value="YscJ/FliF"/>
</dbReference>
<dbReference type="GO" id="GO:0005886">
    <property type="term" value="C:plasma membrane"/>
    <property type="evidence" value="ECO:0007669"/>
    <property type="project" value="UniProtKB-SubCell"/>
</dbReference>
<evidence type="ECO:0000256" key="8">
    <source>
        <dbReference type="ARBA" id="ARBA00022989"/>
    </source>
</evidence>
<keyword evidence="7 14" id="KW-0812">Transmembrane</keyword>
<gene>
    <name evidence="17" type="ORF">CWI73_12355</name>
</gene>
<evidence type="ECO:0000256" key="2">
    <source>
        <dbReference type="ARBA" id="ARBA00004117"/>
    </source>
</evidence>
<dbReference type="InterPro" id="IPR013556">
    <property type="entry name" value="Flag_M-ring_C"/>
</dbReference>
<keyword evidence="10 12" id="KW-0975">Bacterial flagellum</keyword>
<dbReference type="GO" id="GO:0009431">
    <property type="term" value="C:bacterial-type flagellum basal body, MS ring"/>
    <property type="evidence" value="ECO:0007669"/>
    <property type="project" value="InterPro"/>
</dbReference>
<evidence type="ECO:0000256" key="1">
    <source>
        <dbReference type="ARBA" id="ARBA00003820"/>
    </source>
</evidence>
<keyword evidence="9 14" id="KW-0472">Membrane</keyword>
<feature type="region of interest" description="Disordered" evidence="13">
    <location>
        <begin position="316"/>
        <end position="359"/>
    </location>
</feature>
<dbReference type="Pfam" id="PF08345">
    <property type="entry name" value="YscJ_FliF_C"/>
    <property type="match status" value="1"/>
</dbReference>
<evidence type="ECO:0000256" key="13">
    <source>
        <dbReference type="SAM" id="MobiDB-lite"/>
    </source>
</evidence>
<comment type="similarity">
    <text evidence="4 12">Belongs to the FliF family.</text>
</comment>
<reference evidence="17 18" key="1">
    <citation type="journal article" date="2011" name="Front. Microbiol.">
        <title>Genomic signatures of strain selection and enhancement in Bacillus atrophaeus var. globigii, a historical biowarfare simulant.</title>
        <authorList>
            <person name="Gibbons H.S."/>
            <person name="Broomall S.M."/>
            <person name="McNew L.A."/>
            <person name="Daligault H."/>
            <person name="Chapman C."/>
            <person name="Bruce D."/>
            <person name="Karavis M."/>
            <person name="Krepps M."/>
            <person name="McGregor P.A."/>
            <person name="Hong C."/>
            <person name="Park K.H."/>
            <person name="Akmal A."/>
            <person name="Feldman A."/>
            <person name="Lin J.S."/>
            <person name="Chang W.E."/>
            <person name="Higgs B.W."/>
            <person name="Demirev P."/>
            <person name="Lindquist J."/>
            <person name="Liem A."/>
            <person name="Fochler E."/>
            <person name="Read T.D."/>
            <person name="Tapia R."/>
            <person name="Johnson S."/>
            <person name="Bishop-Lilly K.A."/>
            <person name="Detter C."/>
            <person name="Han C."/>
            <person name="Sozhamannan S."/>
            <person name="Rosenzweig C.N."/>
            <person name="Skowronski E.W."/>
        </authorList>
    </citation>
    <scope>NUCLEOTIDE SEQUENCE [LARGE SCALE GENOMIC DNA]</scope>
    <source>
        <strain evidence="17 18">TPS4-2</strain>
    </source>
</reference>
<dbReference type="EMBL" id="PIQA01000020">
    <property type="protein sequence ID" value="RUO59579.1"/>
    <property type="molecule type" value="Genomic_DNA"/>
</dbReference>
<comment type="function">
    <text evidence="1 12">The M ring may be actively involved in energy transduction.</text>
</comment>
<protein>
    <recommendedName>
        <fullName evidence="5 12">Flagellar M-ring protein</fullName>
    </recommendedName>
</protein>
<evidence type="ECO:0000256" key="10">
    <source>
        <dbReference type="ARBA" id="ARBA00023143"/>
    </source>
</evidence>
<keyword evidence="17" id="KW-0969">Cilium</keyword>
<comment type="subcellular location">
    <subcellularLocation>
        <location evidence="2 12">Bacterial flagellum basal body</location>
    </subcellularLocation>
    <subcellularLocation>
        <location evidence="3">Cell membrane</location>
        <topology evidence="3">Multi-pass membrane protein</topology>
    </subcellularLocation>
</comment>
<dbReference type="NCBIfam" id="TIGR00206">
    <property type="entry name" value="fliF"/>
    <property type="match status" value="1"/>
</dbReference>
<proteinExistence type="inferred from homology"/>
<dbReference type="InterPro" id="IPR045851">
    <property type="entry name" value="AMP-bd_C_sf"/>
</dbReference>
<feature type="domain" description="Flagellar M-ring C-terminal" evidence="16">
    <location>
        <begin position="273"/>
        <end position="441"/>
    </location>
</feature>
<evidence type="ECO:0000256" key="5">
    <source>
        <dbReference type="ARBA" id="ARBA00017949"/>
    </source>
</evidence>
<dbReference type="GO" id="GO:0071973">
    <property type="term" value="P:bacterial-type flagellum-dependent cell motility"/>
    <property type="evidence" value="ECO:0007669"/>
    <property type="project" value="InterPro"/>
</dbReference>